<feature type="transmembrane region" description="Helical" evidence="5">
    <location>
        <begin position="402"/>
        <end position="422"/>
    </location>
</feature>
<dbReference type="PANTHER" id="PTHR23508">
    <property type="entry name" value="CARBOXYLIC ACID TRANSPORTER PROTEIN HOMOLOG"/>
    <property type="match status" value="1"/>
</dbReference>
<keyword evidence="4 5" id="KW-0472">Membrane</keyword>
<evidence type="ECO:0000313" key="7">
    <source>
        <dbReference type="EMBL" id="KQB34834.1"/>
    </source>
</evidence>
<protein>
    <recommendedName>
        <fullName evidence="6">Major facilitator superfamily (MFS) profile domain-containing protein</fullName>
    </recommendedName>
</protein>
<keyword evidence="3 5" id="KW-1133">Transmembrane helix</keyword>
<evidence type="ECO:0000256" key="3">
    <source>
        <dbReference type="ARBA" id="ARBA00022989"/>
    </source>
</evidence>
<comment type="subcellular location">
    <subcellularLocation>
        <location evidence="1">Membrane</location>
        <topology evidence="1">Multi-pass membrane protein</topology>
    </subcellularLocation>
</comment>
<feature type="transmembrane region" description="Helical" evidence="5">
    <location>
        <begin position="248"/>
        <end position="274"/>
    </location>
</feature>
<dbReference type="InParanoid" id="A0A0Q0RHN6"/>
<accession>A0A0Q0RHN6</accession>
<feature type="transmembrane region" description="Helical" evidence="5">
    <location>
        <begin position="374"/>
        <end position="396"/>
    </location>
</feature>
<feature type="domain" description="Major facilitator superfamily (MFS) profile" evidence="6">
    <location>
        <begin position="27"/>
        <end position="430"/>
    </location>
</feature>
<dbReference type="Proteomes" id="UP000050301">
    <property type="component" value="Unassembled WGS sequence"/>
</dbReference>
<feature type="transmembrane region" description="Helical" evidence="5">
    <location>
        <begin position="25"/>
        <end position="49"/>
    </location>
</feature>
<feature type="transmembrane region" description="Helical" evidence="5">
    <location>
        <begin position="182"/>
        <end position="202"/>
    </location>
</feature>
<feature type="transmembrane region" description="Helical" evidence="5">
    <location>
        <begin position="97"/>
        <end position="122"/>
    </location>
</feature>
<dbReference type="SUPFAM" id="SSF103473">
    <property type="entry name" value="MFS general substrate transporter"/>
    <property type="match status" value="1"/>
</dbReference>
<evidence type="ECO:0000259" key="6">
    <source>
        <dbReference type="PROSITE" id="PS50850"/>
    </source>
</evidence>
<dbReference type="AlphaFoldDB" id="A0A0Q0RHN6"/>
<dbReference type="Pfam" id="PF07690">
    <property type="entry name" value="MFS_1"/>
    <property type="match status" value="1"/>
</dbReference>
<feature type="transmembrane region" description="Helical" evidence="5">
    <location>
        <begin position="151"/>
        <end position="176"/>
    </location>
</feature>
<dbReference type="PANTHER" id="PTHR23508:SF10">
    <property type="entry name" value="CARBOXYLIC ACID TRANSPORTER PROTEIN HOMOLOG"/>
    <property type="match status" value="1"/>
</dbReference>
<dbReference type="EMBL" id="LKBH01000213">
    <property type="protein sequence ID" value="KQB34834.1"/>
    <property type="molecule type" value="Genomic_DNA"/>
</dbReference>
<dbReference type="InterPro" id="IPR020846">
    <property type="entry name" value="MFS_dom"/>
</dbReference>
<evidence type="ECO:0000256" key="4">
    <source>
        <dbReference type="ARBA" id="ARBA00023136"/>
    </source>
</evidence>
<feature type="transmembrane region" description="Helical" evidence="5">
    <location>
        <begin position="61"/>
        <end position="85"/>
    </location>
</feature>
<dbReference type="PROSITE" id="PS00216">
    <property type="entry name" value="SUGAR_TRANSPORT_1"/>
    <property type="match status" value="1"/>
</dbReference>
<dbReference type="PROSITE" id="PS50850">
    <property type="entry name" value="MFS"/>
    <property type="match status" value="1"/>
</dbReference>
<reference evidence="7 8" key="1">
    <citation type="submission" date="2015-09" db="EMBL/GenBank/DDBJ databases">
        <title>Heavy metals and arsenic resistance mechanisms in polyextremophilic archaea of the family Ferroplasmaceae.</title>
        <authorList>
            <person name="Bulaev A.G."/>
            <person name="Kanygina A.V."/>
        </authorList>
    </citation>
    <scope>NUCLEOTIDE SEQUENCE [LARGE SCALE GENOMIC DNA]</scope>
    <source>
        <strain evidence="7 8">BH2</strain>
    </source>
</reference>
<dbReference type="InterPro" id="IPR036259">
    <property type="entry name" value="MFS_trans_sf"/>
</dbReference>
<dbReference type="RefSeq" id="WP_055041052.1">
    <property type="nucleotide sequence ID" value="NZ_LKBH01000213.1"/>
</dbReference>
<comment type="caution">
    <text evidence="7">The sequence shown here is derived from an EMBL/GenBank/DDBJ whole genome shotgun (WGS) entry which is preliminary data.</text>
</comment>
<organism evidence="7 8">
    <name type="scientific">Acidiplasma cupricumulans</name>
    <dbReference type="NCBI Taxonomy" id="312540"/>
    <lineage>
        <taxon>Archaea</taxon>
        <taxon>Methanobacteriati</taxon>
        <taxon>Thermoplasmatota</taxon>
        <taxon>Thermoplasmata</taxon>
        <taxon>Thermoplasmatales</taxon>
        <taxon>Ferroplasmaceae</taxon>
        <taxon>Acidiplasma</taxon>
    </lineage>
</organism>
<proteinExistence type="predicted"/>
<evidence type="ECO:0000256" key="5">
    <source>
        <dbReference type="SAM" id="Phobius"/>
    </source>
</evidence>
<sequence length="438" mass="48847">MANSNDIGETTESIVQKSKSGKYRIFLTATAFLGWTMVVYEWNVFGLLLGPVSKILHLTSAQVGFLLAGIQFIMVPIVFLIGYFIDKVGRKVMYQITLIGASILTALTGVATYIGLIPLLLVRSGTQGSAQNEQSVAATMITKEMPARWRALIYSFVQSGWPLGVALAGIVVTFLYKPLGYKYIWLIAIIPMVLIIIARHWSRETTRFEEIKKAREGVNDKNVNYFSNVKKLKQNTFRQAFEKDVRKYTVWAFLIYSIYLGGQVPVVILAAYYMEEIIKIPVISAASIITIGSFITVPAYWLNWLISEFIGRRYTGIFGTIMAFIGTFIFAVSAHSYYSLLIAYSFASFWINGNFINIINFVNETVPTRVRGTVNVISTGLGQLSWGLIELSYAFLIPLIGISYDMVFIAGIAFAVTSILFATGRKVKVGEPLEDISI</sequence>
<evidence type="ECO:0000256" key="1">
    <source>
        <dbReference type="ARBA" id="ARBA00004141"/>
    </source>
</evidence>
<keyword evidence="8" id="KW-1185">Reference proteome</keyword>
<name>A0A0Q0RHN6_9ARCH</name>
<gene>
    <name evidence="7" type="ORF">AOG55_08940</name>
</gene>
<evidence type="ECO:0000313" key="8">
    <source>
        <dbReference type="Proteomes" id="UP000050301"/>
    </source>
</evidence>
<dbReference type="InterPro" id="IPR011701">
    <property type="entry name" value="MFS"/>
</dbReference>
<evidence type="ECO:0000256" key="2">
    <source>
        <dbReference type="ARBA" id="ARBA00022692"/>
    </source>
</evidence>
<keyword evidence="2 5" id="KW-0812">Transmembrane</keyword>
<feature type="transmembrane region" description="Helical" evidence="5">
    <location>
        <begin position="341"/>
        <end position="362"/>
    </location>
</feature>
<dbReference type="GO" id="GO:0046943">
    <property type="term" value="F:carboxylic acid transmembrane transporter activity"/>
    <property type="evidence" value="ECO:0007669"/>
    <property type="project" value="TreeGrafter"/>
</dbReference>
<dbReference type="InterPro" id="IPR005829">
    <property type="entry name" value="Sugar_transporter_CS"/>
</dbReference>
<dbReference type="Gene3D" id="1.20.1250.20">
    <property type="entry name" value="MFS general substrate transporter like domains"/>
    <property type="match status" value="1"/>
</dbReference>
<feature type="transmembrane region" description="Helical" evidence="5">
    <location>
        <begin position="314"/>
        <end position="335"/>
    </location>
</feature>
<feature type="transmembrane region" description="Helical" evidence="5">
    <location>
        <begin position="280"/>
        <end position="302"/>
    </location>
</feature>
<dbReference type="GO" id="GO:0005886">
    <property type="term" value="C:plasma membrane"/>
    <property type="evidence" value="ECO:0007669"/>
    <property type="project" value="TreeGrafter"/>
</dbReference>